<keyword evidence="2" id="KW-0540">Nuclease</keyword>
<dbReference type="GO" id="GO:0004536">
    <property type="term" value="F:DNA nuclease activity"/>
    <property type="evidence" value="ECO:0007669"/>
    <property type="project" value="InterPro"/>
</dbReference>
<evidence type="ECO:0000313" key="5">
    <source>
        <dbReference type="EMBL" id="KKN18716.1"/>
    </source>
</evidence>
<keyword evidence="3" id="KW-0378">Hydrolase</keyword>
<dbReference type="InterPro" id="IPR016202">
    <property type="entry name" value="DNase_I"/>
</dbReference>
<accession>A0A0F9R015</accession>
<dbReference type="GO" id="GO:0006308">
    <property type="term" value="P:DNA catabolic process"/>
    <property type="evidence" value="ECO:0007669"/>
    <property type="project" value="InterPro"/>
</dbReference>
<dbReference type="PANTHER" id="PTHR11371:SF31">
    <property type="entry name" value="EXTRACELLULAR NUCLEASE"/>
    <property type="match status" value="1"/>
</dbReference>
<feature type="domain" description="Endonuclease/exonuclease/phosphatase" evidence="4">
    <location>
        <begin position="40"/>
        <end position="201"/>
    </location>
</feature>
<gene>
    <name evidence="5" type="ORF">LCGC14_0953030</name>
</gene>
<name>A0A0F9R015_9ZZZZ</name>
<dbReference type="GO" id="GO:0016787">
    <property type="term" value="F:hydrolase activity"/>
    <property type="evidence" value="ECO:0007669"/>
    <property type="project" value="UniProtKB-KW"/>
</dbReference>
<dbReference type="PRINTS" id="PR00130">
    <property type="entry name" value="DNASEI"/>
</dbReference>
<proteinExistence type="inferred from homology"/>
<evidence type="ECO:0000256" key="3">
    <source>
        <dbReference type="ARBA" id="ARBA00022801"/>
    </source>
</evidence>
<sequence length="292" mass="33285">MKKYLAFTIIFLFLLIPSCKKTTEPAETILPNNEEEITIATWNLKNFGQTKLNDSARIDVIVSVLKKYDIIAIQEVQDVSLALPAELISKINANGENYKVVSSERVGRTRKEQYLFVYDDDVVDFIDNTTGYGIEPNDEFSREPFYAMFKAGNFDFYLMTIHTDPDDVDVEIPAMKVAYEDLQNKTIDEDDIILLGDLNARAPGVTAGSYITMDSIALIPNIVFTIKEETNTRGGRSYDNIIFQGNYTTEYSDSCGVYAFWIDYYLSEDDGFRISDHMLVWAKFRIDLADDD</sequence>
<dbReference type="SMART" id="SM00476">
    <property type="entry name" value="DNaseIc"/>
    <property type="match status" value="1"/>
</dbReference>
<evidence type="ECO:0000256" key="1">
    <source>
        <dbReference type="ARBA" id="ARBA00007359"/>
    </source>
</evidence>
<reference evidence="5" key="1">
    <citation type="journal article" date="2015" name="Nature">
        <title>Complex archaea that bridge the gap between prokaryotes and eukaryotes.</title>
        <authorList>
            <person name="Spang A."/>
            <person name="Saw J.H."/>
            <person name="Jorgensen S.L."/>
            <person name="Zaremba-Niedzwiedzka K."/>
            <person name="Martijn J."/>
            <person name="Lind A.E."/>
            <person name="van Eijk R."/>
            <person name="Schleper C."/>
            <person name="Guy L."/>
            <person name="Ettema T.J."/>
        </authorList>
    </citation>
    <scope>NUCLEOTIDE SEQUENCE</scope>
</reference>
<dbReference type="AlphaFoldDB" id="A0A0F9R015"/>
<dbReference type="Pfam" id="PF03372">
    <property type="entry name" value="Exo_endo_phos"/>
    <property type="match status" value="1"/>
</dbReference>
<comment type="similarity">
    <text evidence="1">Belongs to the DNase I family.</text>
</comment>
<evidence type="ECO:0000256" key="2">
    <source>
        <dbReference type="ARBA" id="ARBA00022722"/>
    </source>
</evidence>
<dbReference type="InterPro" id="IPR036691">
    <property type="entry name" value="Endo/exonu/phosph_ase_sf"/>
</dbReference>
<dbReference type="EMBL" id="LAZR01003402">
    <property type="protein sequence ID" value="KKN18716.1"/>
    <property type="molecule type" value="Genomic_DNA"/>
</dbReference>
<protein>
    <recommendedName>
        <fullName evidence="4">Endonuclease/exonuclease/phosphatase domain-containing protein</fullName>
    </recommendedName>
</protein>
<evidence type="ECO:0000259" key="4">
    <source>
        <dbReference type="Pfam" id="PF03372"/>
    </source>
</evidence>
<dbReference type="PANTHER" id="PTHR11371">
    <property type="entry name" value="DEOXYRIBONUCLEASE"/>
    <property type="match status" value="1"/>
</dbReference>
<organism evidence="5">
    <name type="scientific">marine sediment metagenome</name>
    <dbReference type="NCBI Taxonomy" id="412755"/>
    <lineage>
        <taxon>unclassified sequences</taxon>
        <taxon>metagenomes</taxon>
        <taxon>ecological metagenomes</taxon>
    </lineage>
</organism>
<dbReference type="Gene3D" id="3.60.10.10">
    <property type="entry name" value="Endonuclease/exonuclease/phosphatase"/>
    <property type="match status" value="1"/>
</dbReference>
<dbReference type="InterPro" id="IPR005135">
    <property type="entry name" value="Endo/exonuclease/phosphatase"/>
</dbReference>
<dbReference type="SUPFAM" id="SSF56219">
    <property type="entry name" value="DNase I-like"/>
    <property type="match status" value="1"/>
</dbReference>
<comment type="caution">
    <text evidence="5">The sequence shown here is derived from an EMBL/GenBank/DDBJ whole genome shotgun (WGS) entry which is preliminary data.</text>
</comment>